<dbReference type="EMBL" id="KB933059">
    <property type="protein sequence ID" value="EOO00904.1"/>
    <property type="molecule type" value="Genomic_DNA"/>
</dbReference>
<dbReference type="HOGENOM" id="CLU_977226_0_0_1"/>
<keyword evidence="3" id="KW-1185">Reference proteome</keyword>
<evidence type="ECO:0000313" key="3">
    <source>
        <dbReference type="Proteomes" id="UP000014074"/>
    </source>
</evidence>
<feature type="compositionally biased region" description="Low complexity" evidence="1">
    <location>
        <begin position="186"/>
        <end position="195"/>
    </location>
</feature>
<reference evidence="3" key="1">
    <citation type="journal article" date="2013" name="Genome Announc.">
        <title>Draft genome sequence of the ascomycete Phaeoacremonium aleophilum strain UCR-PA7, a causal agent of the esca disease complex in grapevines.</title>
        <authorList>
            <person name="Blanco-Ulate B."/>
            <person name="Rolshausen P."/>
            <person name="Cantu D."/>
        </authorList>
    </citation>
    <scope>NUCLEOTIDE SEQUENCE [LARGE SCALE GENOMIC DNA]</scope>
    <source>
        <strain evidence="3">UCR-PA7</strain>
    </source>
</reference>
<dbReference type="Proteomes" id="UP000014074">
    <property type="component" value="Unassembled WGS sequence"/>
</dbReference>
<proteinExistence type="predicted"/>
<evidence type="ECO:0000313" key="2">
    <source>
        <dbReference type="EMBL" id="EOO00904.1"/>
    </source>
</evidence>
<feature type="compositionally biased region" description="Low complexity" evidence="1">
    <location>
        <begin position="92"/>
        <end position="103"/>
    </location>
</feature>
<evidence type="ECO:0000256" key="1">
    <source>
        <dbReference type="SAM" id="MobiDB-lite"/>
    </source>
</evidence>
<name>R8BNJ7_PHAM7</name>
<organism evidence="2 3">
    <name type="scientific">Phaeoacremonium minimum (strain UCR-PA7)</name>
    <name type="common">Esca disease fungus</name>
    <name type="synonym">Togninia minima</name>
    <dbReference type="NCBI Taxonomy" id="1286976"/>
    <lineage>
        <taxon>Eukaryota</taxon>
        <taxon>Fungi</taxon>
        <taxon>Dikarya</taxon>
        <taxon>Ascomycota</taxon>
        <taxon>Pezizomycotina</taxon>
        <taxon>Sordariomycetes</taxon>
        <taxon>Sordariomycetidae</taxon>
        <taxon>Togniniales</taxon>
        <taxon>Togniniaceae</taxon>
        <taxon>Phaeoacremonium</taxon>
    </lineage>
</organism>
<dbReference type="KEGG" id="tmn:UCRPA7_3619"/>
<accession>R8BNJ7</accession>
<feature type="region of interest" description="Disordered" evidence="1">
    <location>
        <begin position="1"/>
        <end position="285"/>
    </location>
</feature>
<feature type="compositionally biased region" description="Basic and acidic residues" evidence="1">
    <location>
        <begin position="156"/>
        <end position="165"/>
    </location>
</feature>
<gene>
    <name evidence="2" type="ORF">UCRPA7_3619</name>
</gene>
<dbReference type="RefSeq" id="XP_007914262.1">
    <property type="nucleotide sequence ID" value="XM_007916071.1"/>
</dbReference>
<dbReference type="GeneID" id="19323983"/>
<protein>
    <submittedName>
        <fullName evidence="2">Uncharacterized protein</fullName>
    </submittedName>
</protein>
<feature type="compositionally biased region" description="Basic and acidic residues" evidence="1">
    <location>
        <begin position="211"/>
        <end position="226"/>
    </location>
</feature>
<dbReference type="OrthoDB" id="5235746at2759"/>
<sequence length="285" mass="29256">MADAQAPVVDKVDQPSVPVVSSTSDNAPPKDPVADSLGVKPSEEKPAEQAPAAVDPTPSKLEAPAAETAPVQPTEAQSKPAEESSEPAKLTEPAAEAKPVEPASGAESKTVPEWTSALQSESKPPAPEPAEQVNAPAPAEPAKDEPVKDSIIPPAAEEKPAETKPETTATLNGGSKDVEMKDAPEPAENLNAPAPDTAEKPSIPAATEPVAADKRKAETNGDEPKGKKQKTGIADAVSSVVESAKETVTKATNGPSRKDSKKGKKDPAPIGKTLRKTRSQGPVET</sequence>
<dbReference type="AlphaFoldDB" id="R8BNJ7"/>